<dbReference type="PANTHER" id="PTHR30629">
    <property type="entry name" value="PROPHAGE INTEGRASE"/>
    <property type="match status" value="1"/>
</dbReference>
<name>A0A5Q4VFA4_9BACT</name>
<dbReference type="InterPro" id="IPR011010">
    <property type="entry name" value="DNA_brk_join_enz"/>
</dbReference>
<evidence type="ECO:0000256" key="1">
    <source>
        <dbReference type="ARBA" id="ARBA00008857"/>
    </source>
</evidence>
<dbReference type="GO" id="GO:0003677">
    <property type="term" value="F:DNA binding"/>
    <property type="evidence" value="ECO:0007669"/>
    <property type="project" value="UniProtKB-KW"/>
</dbReference>
<evidence type="ECO:0000313" key="8">
    <source>
        <dbReference type="Proteomes" id="UP000321899"/>
    </source>
</evidence>
<evidence type="ECO:0000256" key="4">
    <source>
        <dbReference type="ARBA" id="ARBA00023172"/>
    </source>
</evidence>
<evidence type="ECO:0000256" key="2">
    <source>
        <dbReference type="ARBA" id="ARBA00022908"/>
    </source>
</evidence>
<evidence type="ECO:0000256" key="3">
    <source>
        <dbReference type="ARBA" id="ARBA00023125"/>
    </source>
</evidence>
<dbReference type="InterPro" id="IPR050808">
    <property type="entry name" value="Phage_Integrase"/>
</dbReference>
<evidence type="ECO:0000313" key="7">
    <source>
        <dbReference type="EMBL" id="TYT75658.1"/>
    </source>
</evidence>
<dbReference type="GO" id="GO:0006310">
    <property type="term" value="P:DNA recombination"/>
    <property type="evidence" value="ECO:0007669"/>
    <property type="project" value="UniProtKB-KW"/>
</dbReference>
<organism evidence="7 8">
    <name type="scientific">Desulfobotulus mexicanus</name>
    <dbReference type="NCBI Taxonomy" id="2586642"/>
    <lineage>
        <taxon>Bacteria</taxon>
        <taxon>Pseudomonadati</taxon>
        <taxon>Thermodesulfobacteriota</taxon>
        <taxon>Desulfobacteria</taxon>
        <taxon>Desulfobacterales</taxon>
        <taxon>Desulfobacteraceae</taxon>
        <taxon>Desulfobotulus</taxon>
    </lineage>
</organism>
<dbReference type="Gene3D" id="1.10.150.130">
    <property type="match status" value="1"/>
</dbReference>
<dbReference type="CDD" id="cd00801">
    <property type="entry name" value="INT_P4_C"/>
    <property type="match status" value="1"/>
</dbReference>
<evidence type="ECO:0000256" key="5">
    <source>
        <dbReference type="SAM" id="MobiDB-lite"/>
    </source>
</evidence>
<dbReference type="AlphaFoldDB" id="A0A5Q4VFA4"/>
<protein>
    <submittedName>
        <fullName evidence="7">DUF4102 domain-containing protein</fullName>
    </submittedName>
</protein>
<dbReference type="InterPro" id="IPR038488">
    <property type="entry name" value="Integrase_DNA-bd_sf"/>
</dbReference>
<dbReference type="Gene3D" id="1.10.443.10">
    <property type="entry name" value="Intergrase catalytic core"/>
    <property type="match status" value="1"/>
</dbReference>
<dbReference type="OrthoDB" id="9775880at2"/>
<dbReference type="InterPro" id="IPR025166">
    <property type="entry name" value="Integrase_DNA_bind_dom"/>
</dbReference>
<dbReference type="GO" id="GO:0015074">
    <property type="term" value="P:DNA integration"/>
    <property type="evidence" value="ECO:0007669"/>
    <property type="project" value="UniProtKB-KW"/>
</dbReference>
<dbReference type="PANTHER" id="PTHR30629:SF2">
    <property type="entry name" value="PROPHAGE INTEGRASE INTS-RELATED"/>
    <property type="match status" value="1"/>
</dbReference>
<dbReference type="Pfam" id="PF13356">
    <property type="entry name" value="Arm-DNA-bind_3"/>
    <property type="match status" value="1"/>
</dbReference>
<keyword evidence="8" id="KW-1185">Reference proteome</keyword>
<evidence type="ECO:0000259" key="6">
    <source>
        <dbReference type="PROSITE" id="PS51898"/>
    </source>
</evidence>
<dbReference type="RefSeq" id="WP_139446651.1">
    <property type="nucleotide sequence ID" value="NZ_VDMB01000003.1"/>
</dbReference>
<keyword evidence="2" id="KW-0229">DNA integration</keyword>
<accession>A0A5Q4VFA4</accession>
<gene>
    <name evidence="7" type="ORF">FIM25_04265</name>
</gene>
<dbReference type="Pfam" id="PF00589">
    <property type="entry name" value="Phage_integrase"/>
    <property type="match status" value="1"/>
</dbReference>
<proteinExistence type="inferred from homology"/>
<comment type="similarity">
    <text evidence="1">Belongs to the 'phage' integrase family.</text>
</comment>
<dbReference type="PROSITE" id="PS51898">
    <property type="entry name" value="TYR_RECOMBINASE"/>
    <property type="match status" value="1"/>
</dbReference>
<keyword evidence="3" id="KW-0238">DNA-binding</keyword>
<dbReference type="Proteomes" id="UP000321899">
    <property type="component" value="Unassembled WGS sequence"/>
</dbReference>
<dbReference type="SUPFAM" id="SSF56349">
    <property type="entry name" value="DNA breaking-rejoining enzymes"/>
    <property type="match status" value="1"/>
</dbReference>
<dbReference type="InterPro" id="IPR002104">
    <property type="entry name" value="Integrase_catalytic"/>
</dbReference>
<dbReference type="Gene3D" id="3.30.160.390">
    <property type="entry name" value="Integrase, DNA-binding domain"/>
    <property type="match status" value="1"/>
</dbReference>
<dbReference type="InterPro" id="IPR010998">
    <property type="entry name" value="Integrase_recombinase_N"/>
</dbReference>
<comment type="caution">
    <text evidence="7">The sequence shown here is derived from an EMBL/GenBank/DDBJ whole genome shotgun (WGS) entry which is preliminary data.</text>
</comment>
<feature type="region of interest" description="Disordered" evidence="5">
    <location>
        <begin position="388"/>
        <end position="409"/>
    </location>
</feature>
<sequence length="409" mass="46920">MAFLNHTKIEAATPEAKRITLRDGNGLFLAIERSGRKFWVFRYYFQKKAQEMRLGEYPGLGIKAAREQIVALRRLIADGKNPREEARTDEEKTFEAIASRWLIHVHGREVQASHQERNRLLLEKHVYPYFKGKRPDQITAPTILDRLQVICDAGHLVTAQRVKNLMGQVFRYCVGQGMAERDPTQDLRGLLPVRKVEHFVAILDPVELGALLRSMDGYTGSPVVKAALRVLPLIFCRPGELRHMRWQEINPSRALWVWQTSKTKTDIITPLSRQAMKILVELRALTGLGEYVFPSLRHKNRCISDMAIKAALDSLGYQGRMTGHGWRAVARTHLVETLKYPESIVEMQLGHRVKDALGRAYNRTEFVEDRIQMMQAWADWLDTLKTMPPPVQVDPTGGHDDSAWDQWLD</sequence>
<dbReference type="Pfam" id="PF22022">
    <property type="entry name" value="Phage_int_M"/>
    <property type="match status" value="1"/>
</dbReference>
<reference evidence="7 8" key="1">
    <citation type="submission" date="2019-06" db="EMBL/GenBank/DDBJ databases">
        <title>Desulfobotulus mexicanus sp. nov., a novel sulfate-reducing bacterium isolated from the sediment of an alkaline crater lake in Mexico.</title>
        <authorList>
            <person name="Hirschler-Rea A."/>
        </authorList>
    </citation>
    <scope>NUCLEOTIDE SEQUENCE [LARGE SCALE GENOMIC DNA]</scope>
    <source>
        <strain evidence="7 8">PAR22N</strain>
    </source>
</reference>
<keyword evidence="4" id="KW-0233">DNA recombination</keyword>
<dbReference type="InterPro" id="IPR053876">
    <property type="entry name" value="Phage_int_M"/>
</dbReference>
<feature type="domain" description="Tyr recombinase" evidence="6">
    <location>
        <begin position="198"/>
        <end position="374"/>
    </location>
</feature>
<dbReference type="InterPro" id="IPR013762">
    <property type="entry name" value="Integrase-like_cat_sf"/>
</dbReference>
<dbReference type="EMBL" id="VDMB01000003">
    <property type="protein sequence ID" value="TYT75658.1"/>
    <property type="molecule type" value="Genomic_DNA"/>
</dbReference>